<gene>
    <name evidence="1" type="ORF">QYF61_022160</name>
</gene>
<evidence type="ECO:0000313" key="1">
    <source>
        <dbReference type="EMBL" id="KAK4811263.1"/>
    </source>
</evidence>
<protein>
    <submittedName>
        <fullName evidence="1">Uncharacterized protein</fullName>
    </submittedName>
</protein>
<sequence length="489" mass="53744">MLYNPPHPPPRTAPALASECKHQLPQAAARDVVVQFLNNTSHQCTTTWLASPRSAKGLTTLNRALHESNGTTPKSLLSRICAGDSGYTRLREISGVLQEDAMAHMKPEGHVSIAADGHLTKWNTKSIEPRVVWRIQGLKELQCVTLKKFWETETPDYSELLSSYWDANPFNGAPRCLYYMHGSAKPAKGWRLNHFPGQPVPMLDNPFSEEKFPNIQSKPPLAQLEAISSHPITCYLGEETDPYLSTTSFQLRCPSLHTLQYLNIPLVVGGPKLNTVFEVRPHQCRVQGHNHFPSPAGHTIFDTSQDAIGFLGHLGTLLAHIQAAVNKHPQVLLFHQAAFQPLFSKPVALHGVAVAKVQDLALGLVKPHTIDLGPSIQPVQVPLQSLPTLQQINTPTQLGVVCKLTEGALDPFVQIIDKDIKQNWPQHRALGNTACDRPPTGVNSIHHHSLGPAVQPVLYPAKSTPVQAMSSQFLQENAVGDRVKGFTEV</sequence>
<dbReference type="AlphaFoldDB" id="A0AAN7RXL5"/>
<organism evidence="1 2">
    <name type="scientific">Mycteria americana</name>
    <name type="common">Wood stork</name>
    <dbReference type="NCBI Taxonomy" id="33587"/>
    <lineage>
        <taxon>Eukaryota</taxon>
        <taxon>Metazoa</taxon>
        <taxon>Chordata</taxon>
        <taxon>Craniata</taxon>
        <taxon>Vertebrata</taxon>
        <taxon>Euteleostomi</taxon>
        <taxon>Archelosauria</taxon>
        <taxon>Archosauria</taxon>
        <taxon>Dinosauria</taxon>
        <taxon>Saurischia</taxon>
        <taxon>Theropoda</taxon>
        <taxon>Coelurosauria</taxon>
        <taxon>Aves</taxon>
        <taxon>Neognathae</taxon>
        <taxon>Neoaves</taxon>
        <taxon>Aequornithes</taxon>
        <taxon>Ciconiiformes</taxon>
        <taxon>Ciconiidae</taxon>
        <taxon>Mycteria</taxon>
    </lineage>
</organism>
<comment type="caution">
    <text evidence="1">The sequence shown here is derived from an EMBL/GenBank/DDBJ whole genome shotgun (WGS) entry which is preliminary data.</text>
</comment>
<accession>A0AAN7RXL5</accession>
<keyword evidence="2" id="KW-1185">Reference proteome</keyword>
<reference evidence="1 2" key="1">
    <citation type="journal article" date="2023" name="J. Hered.">
        <title>Chromosome-level genome of the wood stork (Mycteria americana) provides insight into avian chromosome evolution.</title>
        <authorList>
            <person name="Flamio R. Jr."/>
            <person name="Ramstad K.M."/>
        </authorList>
    </citation>
    <scope>NUCLEOTIDE SEQUENCE [LARGE SCALE GENOMIC DNA]</scope>
    <source>
        <strain evidence="1">JAX WOST 10</strain>
    </source>
</reference>
<evidence type="ECO:0000313" key="2">
    <source>
        <dbReference type="Proteomes" id="UP001333110"/>
    </source>
</evidence>
<dbReference type="Proteomes" id="UP001333110">
    <property type="component" value="Unassembled WGS sequence"/>
</dbReference>
<proteinExistence type="predicted"/>
<dbReference type="EMBL" id="JAUNZN010000018">
    <property type="protein sequence ID" value="KAK4811263.1"/>
    <property type="molecule type" value="Genomic_DNA"/>
</dbReference>
<name>A0AAN7RXL5_MYCAM</name>